<dbReference type="InterPro" id="IPR036849">
    <property type="entry name" value="Enolase-like_C_sf"/>
</dbReference>
<proteinExistence type="predicted"/>
<dbReference type="InterPro" id="IPR029017">
    <property type="entry name" value="Enolase-like_N"/>
</dbReference>
<accession>A0A7W9LPA8</accession>
<dbReference type="GO" id="GO:0008927">
    <property type="term" value="F:mannonate dehydratase activity"/>
    <property type="evidence" value="ECO:0007669"/>
    <property type="project" value="UniProtKB-EC"/>
</dbReference>
<dbReference type="NCBIfam" id="NF043051">
    <property type="entry name" value="ManoateDhtManD"/>
    <property type="match status" value="1"/>
</dbReference>
<dbReference type="Pfam" id="PF02746">
    <property type="entry name" value="MR_MLE_N"/>
    <property type="match status" value="1"/>
</dbReference>
<dbReference type="EC" id="4.2.1.8" evidence="2"/>
<dbReference type="SUPFAM" id="SSF54826">
    <property type="entry name" value="Enolase N-terminal domain-like"/>
    <property type="match status" value="1"/>
</dbReference>
<evidence type="ECO:0000259" key="1">
    <source>
        <dbReference type="SMART" id="SM00922"/>
    </source>
</evidence>
<gene>
    <name evidence="2" type="ORF">HD601_005686</name>
</gene>
<sequence length="401" mass="44267">MRIVAGRVIVSSPGRNYVTLKLETDEGLYGLGDATLNGRELAVAAYLREHVVPMLIGLDPANIEDIWQTLYRGAYWRRGPVTMTAIAAVDVALWDLKGKALGTPVWNLLGGRSRPGITVYTHAHGHSVGEAVEDVERLVSQGFGAVRVQCAVPGIGRMYGVGLPRPSTDDPTLPEVEEDWSTEKYLRFVPELFDAVRSKVGFDVHLLHDAHHRLTPIEAGWLGRRLEDHRLFWLEDPVPAELQESFRLIRQHTTTPLAVGEVFNSVYDCELLIREQLIDYVRASVPHAGGLTHLRKLAALAEPYHVRTGCHGAADLSPVSTAAAAHFGVAVHNAAIQEYQDHPVPARDVFDVGWTVRDGRLDPGDRPGLGVDIDEQAAERLPYERSYLPISRRVDGSVGNY</sequence>
<dbReference type="GO" id="GO:0000287">
    <property type="term" value="F:magnesium ion binding"/>
    <property type="evidence" value="ECO:0007669"/>
    <property type="project" value="UniProtKB-ARBA"/>
</dbReference>
<dbReference type="SFLD" id="SFLDS00001">
    <property type="entry name" value="Enolase"/>
    <property type="match status" value="1"/>
</dbReference>
<evidence type="ECO:0000313" key="2">
    <source>
        <dbReference type="EMBL" id="MBB5791111.1"/>
    </source>
</evidence>
<dbReference type="InterPro" id="IPR034589">
    <property type="entry name" value="D-mannonate_dehydratase-like"/>
</dbReference>
<dbReference type="PANTHER" id="PTHR48080">
    <property type="entry name" value="D-GALACTONATE DEHYDRATASE-RELATED"/>
    <property type="match status" value="1"/>
</dbReference>
<dbReference type="GO" id="GO:0016052">
    <property type="term" value="P:carbohydrate catabolic process"/>
    <property type="evidence" value="ECO:0007669"/>
    <property type="project" value="UniProtKB-ARBA"/>
</dbReference>
<name>A0A7W9LPA8_9ACTN</name>
<reference evidence="2 3" key="1">
    <citation type="submission" date="2020-08" db="EMBL/GenBank/DDBJ databases">
        <title>Sequencing the genomes of 1000 actinobacteria strains.</title>
        <authorList>
            <person name="Klenk H.-P."/>
        </authorList>
    </citation>
    <scope>NUCLEOTIDE SEQUENCE [LARGE SCALE GENOMIC DNA]</scope>
    <source>
        <strain evidence="2 3">DSM 102122</strain>
    </source>
</reference>
<dbReference type="InterPro" id="IPR018110">
    <property type="entry name" value="Mandel_Rmase/mucon_lact_enz_CS"/>
</dbReference>
<dbReference type="Gene3D" id="3.30.390.10">
    <property type="entry name" value="Enolase-like, N-terminal domain"/>
    <property type="match status" value="1"/>
</dbReference>
<dbReference type="Pfam" id="PF13378">
    <property type="entry name" value="MR_MLE_C"/>
    <property type="match status" value="1"/>
</dbReference>
<dbReference type="Proteomes" id="UP000542813">
    <property type="component" value="Unassembled WGS sequence"/>
</dbReference>
<dbReference type="PROSITE" id="PS00909">
    <property type="entry name" value="MR_MLE_2"/>
    <property type="match status" value="1"/>
</dbReference>
<protein>
    <submittedName>
        <fullName evidence="2">Mannonate dehydratase</fullName>
        <ecNumber evidence="2">4.2.1.8</ecNumber>
    </submittedName>
</protein>
<dbReference type="InterPro" id="IPR029065">
    <property type="entry name" value="Enolase_C-like"/>
</dbReference>
<dbReference type="NCBIfam" id="NF011654">
    <property type="entry name" value="PRK15072.1"/>
    <property type="match status" value="1"/>
</dbReference>
<keyword evidence="2" id="KW-0456">Lyase</keyword>
<dbReference type="GO" id="GO:0009063">
    <property type="term" value="P:amino acid catabolic process"/>
    <property type="evidence" value="ECO:0007669"/>
    <property type="project" value="InterPro"/>
</dbReference>
<dbReference type="Gene3D" id="3.20.20.120">
    <property type="entry name" value="Enolase-like C-terminal domain"/>
    <property type="match status" value="1"/>
</dbReference>
<dbReference type="SUPFAM" id="SSF51604">
    <property type="entry name" value="Enolase C-terminal domain-like"/>
    <property type="match status" value="1"/>
</dbReference>
<dbReference type="InterPro" id="IPR013342">
    <property type="entry name" value="Mandelate_racemase_C"/>
</dbReference>
<dbReference type="InterPro" id="IPR013341">
    <property type="entry name" value="Mandelate_racemase_N_dom"/>
</dbReference>
<dbReference type="SMART" id="SM00922">
    <property type="entry name" value="MR_MLE"/>
    <property type="match status" value="1"/>
</dbReference>
<dbReference type="PANTHER" id="PTHR48080:SF6">
    <property type="entry name" value="STARVATION-SENSING PROTEIN RSPA"/>
    <property type="match status" value="1"/>
</dbReference>
<feature type="domain" description="Mandelate racemase/muconate lactonizing enzyme C-terminal" evidence="1">
    <location>
        <begin position="128"/>
        <end position="256"/>
    </location>
</feature>
<keyword evidence="3" id="KW-1185">Reference proteome</keyword>
<dbReference type="PROSITE" id="PS00908">
    <property type="entry name" value="MR_MLE_1"/>
    <property type="match status" value="1"/>
</dbReference>
<dbReference type="EMBL" id="JACHMM010000001">
    <property type="protein sequence ID" value="MBB5791111.1"/>
    <property type="molecule type" value="Genomic_DNA"/>
</dbReference>
<dbReference type="InterPro" id="IPR034593">
    <property type="entry name" value="DgoD-like"/>
</dbReference>
<dbReference type="SFLD" id="SFLDG00033">
    <property type="entry name" value="mannonate_dehydratase"/>
    <property type="match status" value="1"/>
</dbReference>
<comment type="caution">
    <text evidence="2">The sequence shown here is derived from an EMBL/GenBank/DDBJ whole genome shotgun (WGS) entry which is preliminary data.</text>
</comment>
<organism evidence="2 3">
    <name type="scientific">Jiangella mangrovi</name>
    <dbReference type="NCBI Taxonomy" id="1524084"/>
    <lineage>
        <taxon>Bacteria</taxon>
        <taxon>Bacillati</taxon>
        <taxon>Actinomycetota</taxon>
        <taxon>Actinomycetes</taxon>
        <taxon>Jiangellales</taxon>
        <taxon>Jiangellaceae</taxon>
        <taxon>Jiangella</taxon>
    </lineage>
</organism>
<dbReference type="AlphaFoldDB" id="A0A7W9LPA8"/>
<dbReference type="RefSeq" id="WP_184827619.1">
    <property type="nucleotide sequence ID" value="NZ_JACHMM010000001.1"/>
</dbReference>
<evidence type="ECO:0000313" key="3">
    <source>
        <dbReference type="Proteomes" id="UP000542813"/>
    </source>
</evidence>